<gene>
    <name evidence="3" type="ORF">ANBU17_30580</name>
</gene>
<dbReference type="PANTHER" id="PTHR34351:SF2">
    <property type="entry name" value="DUF58 DOMAIN-CONTAINING PROTEIN"/>
    <property type="match status" value="1"/>
</dbReference>
<name>A0A916QCP6_9FIRM</name>
<dbReference type="InterPro" id="IPR002881">
    <property type="entry name" value="DUF58"/>
</dbReference>
<feature type="transmembrane region" description="Helical" evidence="1">
    <location>
        <begin position="26"/>
        <end position="47"/>
    </location>
</feature>
<evidence type="ECO:0000313" key="3">
    <source>
        <dbReference type="EMBL" id="GFO86711.1"/>
    </source>
</evidence>
<dbReference type="Pfam" id="PF01882">
    <property type="entry name" value="DUF58"/>
    <property type="match status" value="1"/>
</dbReference>
<evidence type="ECO:0000259" key="2">
    <source>
        <dbReference type="Pfam" id="PF01882"/>
    </source>
</evidence>
<organism evidence="3 4">
    <name type="scientific">Anaerostipes butyraticus</name>
    <dbReference type="NCBI Taxonomy" id="645466"/>
    <lineage>
        <taxon>Bacteria</taxon>
        <taxon>Bacillati</taxon>
        <taxon>Bacillota</taxon>
        <taxon>Clostridia</taxon>
        <taxon>Lachnospirales</taxon>
        <taxon>Lachnospiraceae</taxon>
        <taxon>Anaerostipes</taxon>
    </lineage>
</organism>
<dbReference type="AlphaFoldDB" id="A0A916QCP6"/>
<dbReference type="EMBL" id="BLYI01000073">
    <property type="protein sequence ID" value="GFO86711.1"/>
    <property type="molecule type" value="Genomic_DNA"/>
</dbReference>
<dbReference type="Proteomes" id="UP000613208">
    <property type="component" value="Unassembled WGS sequence"/>
</dbReference>
<keyword evidence="1" id="KW-0472">Membrane</keyword>
<keyword evidence="1" id="KW-0812">Transmembrane</keyword>
<reference evidence="3" key="1">
    <citation type="submission" date="2020-06" db="EMBL/GenBank/DDBJ databases">
        <title>Characterization of fructooligosaccharide metabolism and fructooligosaccharide-degrading enzymes in human commensal butyrate producers.</title>
        <authorList>
            <person name="Tanno H."/>
            <person name="Fujii T."/>
            <person name="Hirano K."/>
            <person name="Maeno S."/>
            <person name="Tonozuka T."/>
            <person name="Sakamoto M."/>
            <person name="Ohkuma M."/>
            <person name="Tochio T."/>
            <person name="Endo A."/>
        </authorList>
    </citation>
    <scope>NUCLEOTIDE SEQUENCE</scope>
    <source>
        <strain evidence="3">JCM 17466</strain>
    </source>
</reference>
<sequence length="366" mass="42852">MRKIVYLAFSLLTFYLAGVYRLDVLMFLFFTEILLFAGSCFLPGYFLKNLDLQIRLEEGENGSKKNEPVSGKIIVRNKGRLPVTLFILSLTYRNLKNPEKNQETKLNLKGYVSARDVTEMQFQIVSQYCGILQCSIRELRVYDYFRLFRKKKAVNLQDTQVLLPEGKEIELQGLEEFRNIEDAGDRPSDLWEKRPPDVDDVREYQKGDAMRDIHWKLSARNDELFIKTYREDVIRQASLFLDLRYEGNARLREMDAFFELADSIIRIFVRDKIHLRVWWYDAAGKAMVVMQVSEEADIRRAVEELIRNARFYAETGGDDAIQLYESQIQETMSLCLNTKFQLTGRGEVLADFAKDLERRWSSDSLS</sequence>
<evidence type="ECO:0000256" key="1">
    <source>
        <dbReference type="SAM" id="Phobius"/>
    </source>
</evidence>
<protein>
    <recommendedName>
        <fullName evidence="2">DUF58 domain-containing protein</fullName>
    </recommendedName>
</protein>
<keyword evidence="4" id="KW-1185">Reference proteome</keyword>
<keyword evidence="1" id="KW-1133">Transmembrane helix</keyword>
<dbReference type="PANTHER" id="PTHR34351">
    <property type="entry name" value="SLR1927 PROTEIN-RELATED"/>
    <property type="match status" value="1"/>
</dbReference>
<feature type="domain" description="DUF58" evidence="2">
    <location>
        <begin position="200"/>
        <end position="243"/>
    </location>
</feature>
<accession>A0A916QCP6</accession>
<proteinExistence type="predicted"/>
<comment type="caution">
    <text evidence="3">The sequence shown here is derived from an EMBL/GenBank/DDBJ whole genome shotgun (WGS) entry which is preliminary data.</text>
</comment>
<dbReference type="RefSeq" id="WP_201312357.1">
    <property type="nucleotide sequence ID" value="NZ_BLYI01000073.1"/>
</dbReference>
<evidence type="ECO:0000313" key="4">
    <source>
        <dbReference type="Proteomes" id="UP000613208"/>
    </source>
</evidence>